<dbReference type="InterPro" id="IPR019079">
    <property type="entry name" value="Capsule_synth_CapA"/>
</dbReference>
<proteinExistence type="inferred from homology"/>
<comment type="similarity">
    <text evidence="1">Belongs to the CapA family.</text>
</comment>
<comment type="caution">
    <text evidence="5">The sequence shown here is derived from an EMBL/GenBank/DDBJ whole genome shotgun (WGS) entry which is preliminary data.</text>
</comment>
<gene>
    <name evidence="5" type="ORF">ACFOU2_20085</name>
</gene>
<feature type="chain" id="PRO_5047185026" evidence="3">
    <location>
        <begin position="24"/>
        <end position="380"/>
    </location>
</feature>
<dbReference type="Proteomes" id="UP001595752">
    <property type="component" value="Unassembled WGS sequence"/>
</dbReference>
<keyword evidence="3" id="KW-0732">Signal</keyword>
<sequence>MNVKRGVLYTSLALLLGACSHNAETTSAKPENQKEEMEAEETVKVKKQPDQKVKEATKLDNSKPVETSIKISAAGDFTLGTDESFSYAGTFNAEAEKNGLGFFTRNIKNIFENDDLTTVNLETTLTNATQKAAKTFRFKGDPSYVNILKNGSVEAVNLANNHTMDYLQQGYDDTIANLKKAHIGYFGYKDQYITTVKGVKVGALGYKGWDDTAESRQQIKDGIQSLRNQGAQIVLVHFHWGDEKQYVPNGTQTALGRFAVDNGADLVLGHHPHVVQGIEEYKGKFIVYSLGNFMFGGNKNPSDKDTFVYQQTFHIKNGKLTDQKEIKIIPFRISSVAARNNYQPTPLEGEEAERVKNKILNLSDKISGSDWVAYEAKNNH</sequence>
<dbReference type="PROSITE" id="PS51257">
    <property type="entry name" value="PROKAR_LIPOPROTEIN"/>
    <property type="match status" value="1"/>
</dbReference>
<evidence type="ECO:0000256" key="2">
    <source>
        <dbReference type="SAM" id="MobiDB-lite"/>
    </source>
</evidence>
<feature type="compositionally biased region" description="Basic and acidic residues" evidence="2">
    <location>
        <begin position="31"/>
        <end position="60"/>
    </location>
</feature>
<dbReference type="SMART" id="SM00854">
    <property type="entry name" value="PGA_cap"/>
    <property type="match status" value="1"/>
</dbReference>
<evidence type="ECO:0000256" key="1">
    <source>
        <dbReference type="ARBA" id="ARBA00005662"/>
    </source>
</evidence>
<keyword evidence="6" id="KW-1185">Reference proteome</keyword>
<dbReference type="InterPro" id="IPR052169">
    <property type="entry name" value="CW_Biosynth-Accessory"/>
</dbReference>
<evidence type="ECO:0000259" key="4">
    <source>
        <dbReference type="SMART" id="SM00854"/>
    </source>
</evidence>
<evidence type="ECO:0000256" key="3">
    <source>
        <dbReference type="SAM" id="SignalP"/>
    </source>
</evidence>
<dbReference type="SUPFAM" id="SSF56300">
    <property type="entry name" value="Metallo-dependent phosphatases"/>
    <property type="match status" value="1"/>
</dbReference>
<feature type="signal peptide" evidence="3">
    <location>
        <begin position="1"/>
        <end position="23"/>
    </location>
</feature>
<evidence type="ECO:0000313" key="5">
    <source>
        <dbReference type="EMBL" id="MFC3885646.1"/>
    </source>
</evidence>
<dbReference type="CDD" id="cd07381">
    <property type="entry name" value="MPP_CapA"/>
    <property type="match status" value="1"/>
</dbReference>
<accession>A0ABV8B8B5</accession>
<dbReference type="PANTHER" id="PTHR33393">
    <property type="entry name" value="POLYGLUTAMINE SYNTHESIS ACCESSORY PROTEIN RV0574C-RELATED"/>
    <property type="match status" value="1"/>
</dbReference>
<reference evidence="6" key="1">
    <citation type="journal article" date="2019" name="Int. J. Syst. Evol. Microbiol.">
        <title>The Global Catalogue of Microorganisms (GCM) 10K type strain sequencing project: providing services to taxonomists for standard genome sequencing and annotation.</title>
        <authorList>
            <consortium name="The Broad Institute Genomics Platform"/>
            <consortium name="The Broad Institute Genome Sequencing Center for Infectious Disease"/>
            <person name="Wu L."/>
            <person name="Ma J."/>
        </authorList>
    </citation>
    <scope>NUCLEOTIDE SEQUENCE [LARGE SCALE GENOMIC DNA]</scope>
    <source>
        <strain evidence="6">CCUG 61889</strain>
    </source>
</reference>
<protein>
    <submittedName>
        <fullName evidence="5">CapA family protein</fullName>
    </submittedName>
</protein>
<dbReference type="Gene3D" id="3.60.21.10">
    <property type="match status" value="1"/>
</dbReference>
<dbReference type="Pfam" id="PF09587">
    <property type="entry name" value="PGA_cap"/>
    <property type="match status" value="1"/>
</dbReference>
<dbReference type="PANTHER" id="PTHR33393:SF13">
    <property type="entry name" value="PGA BIOSYNTHESIS PROTEIN CAPA"/>
    <property type="match status" value="1"/>
</dbReference>
<organism evidence="5 6">
    <name type="scientific">Bacillus songklensis</name>
    <dbReference type="NCBI Taxonomy" id="1069116"/>
    <lineage>
        <taxon>Bacteria</taxon>
        <taxon>Bacillati</taxon>
        <taxon>Bacillota</taxon>
        <taxon>Bacilli</taxon>
        <taxon>Bacillales</taxon>
        <taxon>Bacillaceae</taxon>
        <taxon>Bacillus</taxon>
    </lineage>
</organism>
<name>A0ABV8B8B5_9BACI</name>
<feature type="domain" description="Capsule synthesis protein CapA" evidence="4">
    <location>
        <begin position="70"/>
        <end position="297"/>
    </location>
</feature>
<dbReference type="RefSeq" id="WP_377918045.1">
    <property type="nucleotide sequence ID" value="NZ_JBHRZT010000072.1"/>
</dbReference>
<feature type="region of interest" description="Disordered" evidence="2">
    <location>
        <begin position="24"/>
        <end position="60"/>
    </location>
</feature>
<dbReference type="InterPro" id="IPR029052">
    <property type="entry name" value="Metallo-depent_PP-like"/>
</dbReference>
<dbReference type="EMBL" id="JBHRZT010000072">
    <property type="protein sequence ID" value="MFC3885646.1"/>
    <property type="molecule type" value="Genomic_DNA"/>
</dbReference>
<evidence type="ECO:0000313" key="6">
    <source>
        <dbReference type="Proteomes" id="UP001595752"/>
    </source>
</evidence>